<keyword evidence="7" id="KW-1185">Reference proteome</keyword>
<gene>
    <name evidence="4" type="ORF">HMJ28_09905</name>
    <name evidence="6" type="ORF">NCTC13028_01177</name>
    <name evidence="5" type="ORF">SAMN05216497_1416</name>
</gene>
<evidence type="ECO:0000313" key="9">
    <source>
        <dbReference type="Proteomes" id="UP000528432"/>
    </source>
</evidence>
<dbReference type="Pfam" id="PF00571">
    <property type="entry name" value="CBS"/>
    <property type="match status" value="2"/>
</dbReference>
<dbReference type="AlphaFoldDB" id="A0A239Z330"/>
<dbReference type="EMBL" id="JABFIF010000021">
    <property type="protein sequence ID" value="NOH16697.1"/>
    <property type="molecule type" value="Genomic_DNA"/>
</dbReference>
<evidence type="ECO:0000313" key="4">
    <source>
        <dbReference type="EMBL" id="NOH16697.1"/>
    </source>
</evidence>
<evidence type="ECO:0000313" key="6">
    <source>
        <dbReference type="EMBL" id="SQB34282.1"/>
    </source>
</evidence>
<dbReference type="STRING" id="1494.SAMN05216497_1416"/>
<organism evidence="4 9">
    <name type="scientific">Clostridium cochlearium</name>
    <dbReference type="NCBI Taxonomy" id="1494"/>
    <lineage>
        <taxon>Bacteria</taxon>
        <taxon>Bacillati</taxon>
        <taxon>Bacillota</taxon>
        <taxon>Clostridia</taxon>
        <taxon>Eubacteriales</taxon>
        <taxon>Clostridiaceae</taxon>
        <taxon>Clostridium</taxon>
    </lineage>
</organism>
<dbReference type="EMBL" id="FNGL01000041">
    <property type="protein sequence ID" value="SDL45901.1"/>
    <property type="molecule type" value="Genomic_DNA"/>
</dbReference>
<evidence type="ECO:0000259" key="3">
    <source>
        <dbReference type="PROSITE" id="PS51371"/>
    </source>
</evidence>
<dbReference type="EMBL" id="UAWC01000007">
    <property type="protein sequence ID" value="SQB34282.1"/>
    <property type="molecule type" value="Genomic_DNA"/>
</dbReference>
<dbReference type="SMART" id="SM00116">
    <property type="entry name" value="CBS"/>
    <property type="match status" value="2"/>
</dbReference>
<dbReference type="Proteomes" id="UP000198811">
    <property type="component" value="Unassembled WGS sequence"/>
</dbReference>
<accession>A0A239Z330</accession>
<keyword evidence="1 2" id="KW-0129">CBS domain</keyword>
<dbReference type="OrthoDB" id="9802114at2"/>
<reference evidence="5 7" key="1">
    <citation type="submission" date="2016-10" db="EMBL/GenBank/DDBJ databases">
        <authorList>
            <person name="Varghese N."/>
            <person name="Submissions S."/>
        </authorList>
    </citation>
    <scope>NUCLEOTIDE SEQUENCE [LARGE SCALE GENOMIC DNA]</scope>
    <source>
        <strain evidence="5 7">NLAE-zl-C224</strain>
    </source>
</reference>
<dbReference type="Proteomes" id="UP000250223">
    <property type="component" value="Unassembled WGS sequence"/>
</dbReference>
<protein>
    <submittedName>
        <fullName evidence="4">CBS domain-containing protein</fullName>
    </submittedName>
    <submittedName>
        <fullName evidence="6">Inosine-5'-monophosphate dehydrogenase</fullName>
    </submittedName>
</protein>
<evidence type="ECO:0000313" key="8">
    <source>
        <dbReference type="Proteomes" id="UP000250223"/>
    </source>
</evidence>
<dbReference type="PANTHER" id="PTHR43080:SF2">
    <property type="entry name" value="CBS DOMAIN-CONTAINING PROTEIN"/>
    <property type="match status" value="1"/>
</dbReference>
<feature type="domain" description="CBS" evidence="3">
    <location>
        <begin position="72"/>
        <end position="127"/>
    </location>
</feature>
<evidence type="ECO:0000313" key="7">
    <source>
        <dbReference type="Proteomes" id="UP000198811"/>
    </source>
</evidence>
<feature type="domain" description="CBS" evidence="3">
    <location>
        <begin position="7"/>
        <end position="67"/>
    </location>
</feature>
<dbReference type="Proteomes" id="UP000528432">
    <property type="component" value="Unassembled WGS sequence"/>
</dbReference>
<dbReference type="SUPFAM" id="SSF54631">
    <property type="entry name" value="CBS-domain pair"/>
    <property type="match status" value="1"/>
</dbReference>
<dbReference type="PROSITE" id="PS51371">
    <property type="entry name" value="CBS"/>
    <property type="match status" value="2"/>
</dbReference>
<evidence type="ECO:0000313" key="5">
    <source>
        <dbReference type="EMBL" id="SDL45901.1"/>
    </source>
</evidence>
<dbReference type="CDD" id="cd04622">
    <property type="entry name" value="CBS_pair_HRP1_like"/>
    <property type="match status" value="1"/>
</dbReference>
<reference evidence="4 9" key="3">
    <citation type="submission" date="2020-05" db="EMBL/GenBank/DDBJ databases">
        <title>Draft genome sequence of Clostridium cochlearium strain AGROS13 isolated from a sheep dairy farm in New Zealand.</title>
        <authorList>
            <person name="Gupta T.B."/>
            <person name="Jauregui R."/>
            <person name="Risson A.N."/>
            <person name="Brightwell G."/>
            <person name="Maclean P."/>
        </authorList>
    </citation>
    <scope>NUCLEOTIDE SEQUENCE [LARGE SCALE GENOMIC DNA]</scope>
    <source>
        <strain evidence="4 9">AGROS13</strain>
    </source>
</reference>
<dbReference type="InterPro" id="IPR000644">
    <property type="entry name" value="CBS_dom"/>
</dbReference>
<dbReference type="InterPro" id="IPR051257">
    <property type="entry name" value="Diverse_CBS-Domain"/>
</dbReference>
<dbReference type="Gene3D" id="3.10.580.10">
    <property type="entry name" value="CBS-domain"/>
    <property type="match status" value="1"/>
</dbReference>
<evidence type="ECO:0000256" key="1">
    <source>
        <dbReference type="ARBA" id="ARBA00023122"/>
    </source>
</evidence>
<dbReference type="GeneID" id="70576176"/>
<reference evidence="6 8" key="2">
    <citation type="submission" date="2018-06" db="EMBL/GenBank/DDBJ databases">
        <authorList>
            <consortium name="Pathogen Informatics"/>
            <person name="Doyle S."/>
        </authorList>
    </citation>
    <scope>NUCLEOTIDE SEQUENCE [LARGE SCALE GENOMIC DNA]</scope>
    <source>
        <strain evidence="6 8">NCTC13028</strain>
    </source>
</reference>
<name>A0A239Z330_CLOCO</name>
<dbReference type="RefSeq" id="WP_089868191.1">
    <property type="nucleotide sequence ID" value="NZ_CP173238.1"/>
</dbReference>
<dbReference type="InterPro" id="IPR046342">
    <property type="entry name" value="CBS_dom_sf"/>
</dbReference>
<evidence type="ECO:0000256" key="2">
    <source>
        <dbReference type="PROSITE-ProRule" id="PRU00703"/>
    </source>
</evidence>
<dbReference type="PANTHER" id="PTHR43080">
    <property type="entry name" value="CBS DOMAIN-CONTAINING PROTEIN CBSX3, MITOCHONDRIAL"/>
    <property type="match status" value="1"/>
</dbReference>
<sequence>MKINNIMTKNIVSLQSEDTIEHAAQLMKEHGVGSLPICNEGKVIGIVTDRDIALRSVAIGENIKNQTVRDIMTSNPVTVSPSISATEAAKIMSEKQIRRLPVVENKNLVGMVSLGDISTEPNLENSAGKALTGISEQNYSELR</sequence>
<proteinExistence type="predicted"/>